<accession>A0ABW5Z5F8</accession>
<proteinExistence type="predicted"/>
<dbReference type="EMBL" id="JBHUOL010000003">
    <property type="protein sequence ID" value="MFD2907371.1"/>
    <property type="molecule type" value="Genomic_DNA"/>
</dbReference>
<dbReference type="Proteomes" id="UP001597549">
    <property type="component" value="Unassembled WGS sequence"/>
</dbReference>
<evidence type="ECO:0000313" key="2">
    <source>
        <dbReference type="Proteomes" id="UP001597549"/>
    </source>
</evidence>
<reference evidence="2" key="1">
    <citation type="journal article" date="2019" name="Int. J. Syst. Evol. Microbiol.">
        <title>The Global Catalogue of Microorganisms (GCM) 10K type strain sequencing project: providing services to taxonomists for standard genome sequencing and annotation.</title>
        <authorList>
            <consortium name="The Broad Institute Genomics Platform"/>
            <consortium name="The Broad Institute Genome Sequencing Center for Infectious Disease"/>
            <person name="Wu L."/>
            <person name="Ma J."/>
        </authorList>
    </citation>
    <scope>NUCLEOTIDE SEQUENCE [LARGE SCALE GENOMIC DNA]</scope>
    <source>
        <strain evidence="2">KCTC 52644</strain>
    </source>
</reference>
<comment type="caution">
    <text evidence="1">The sequence shown here is derived from an EMBL/GenBank/DDBJ whole genome shotgun (WGS) entry which is preliminary data.</text>
</comment>
<gene>
    <name evidence="1" type="ORF">ACFSX9_01345</name>
</gene>
<dbReference type="RefSeq" id="WP_379803423.1">
    <property type="nucleotide sequence ID" value="NZ_JBHUOL010000003.1"/>
</dbReference>
<name>A0ABW5Z5F8_9FLAO</name>
<sequence length="268" mass="31375">MTQARNPEMILSSNYFEVVNEIRIKSAEVLNQAKATYDIVLKAKTNQKQVEVTRLKFAVNDKAIENKFPMISNFYFESIFPLKFILIDDVLKLSNFKEIQKSVEKTDNILKEKYNGDGLEYIRGQFLDQIETEEKAEQFISSLSIINCLNLSLKRFCIENVVDFNWKIPTVGKLKFELKAQQVEDNSIHFSANELNKRDFLQSLNQYRLQNKYESIKETEDTILTADFLSKIKYEEGTLNIIELNSKLEIKLNDYFQFEENITIKSLL</sequence>
<protein>
    <submittedName>
        <fullName evidence="1">Uncharacterized protein</fullName>
    </submittedName>
</protein>
<organism evidence="1 2">
    <name type="scientific">Flavobacterium ardleyense</name>
    <dbReference type="NCBI Taxonomy" id="2038737"/>
    <lineage>
        <taxon>Bacteria</taxon>
        <taxon>Pseudomonadati</taxon>
        <taxon>Bacteroidota</taxon>
        <taxon>Flavobacteriia</taxon>
        <taxon>Flavobacteriales</taxon>
        <taxon>Flavobacteriaceae</taxon>
        <taxon>Flavobacterium</taxon>
    </lineage>
</organism>
<keyword evidence="2" id="KW-1185">Reference proteome</keyword>
<evidence type="ECO:0000313" key="1">
    <source>
        <dbReference type="EMBL" id="MFD2907371.1"/>
    </source>
</evidence>